<accession>A0A6P4D7Z6</accession>
<feature type="transmembrane region" description="Helical" evidence="2">
    <location>
        <begin position="149"/>
        <end position="168"/>
    </location>
</feature>
<organism evidence="3 4">
    <name type="scientific">Arachis duranensis</name>
    <name type="common">Wild peanut</name>
    <dbReference type="NCBI Taxonomy" id="130453"/>
    <lineage>
        <taxon>Eukaryota</taxon>
        <taxon>Viridiplantae</taxon>
        <taxon>Streptophyta</taxon>
        <taxon>Embryophyta</taxon>
        <taxon>Tracheophyta</taxon>
        <taxon>Spermatophyta</taxon>
        <taxon>Magnoliopsida</taxon>
        <taxon>eudicotyledons</taxon>
        <taxon>Gunneridae</taxon>
        <taxon>Pentapetalae</taxon>
        <taxon>rosids</taxon>
        <taxon>fabids</taxon>
        <taxon>Fabales</taxon>
        <taxon>Fabaceae</taxon>
        <taxon>Papilionoideae</taxon>
        <taxon>50 kb inversion clade</taxon>
        <taxon>dalbergioids sensu lato</taxon>
        <taxon>Dalbergieae</taxon>
        <taxon>Pterocarpus clade</taxon>
        <taxon>Arachis</taxon>
    </lineage>
</organism>
<keyword evidence="2" id="KW-0812">Transmembrane</keyword>
<dbReference type="GeneID" id="107486304"/>
<protein>
    <submittedName>
        <fullName evidence="4">Uncharacterized protein At4g04775-like</fullName>
    </submittedName>
</protein>
<evidence type="ECO:0000313" key="3">
    <source>
        <dbReference type="Proteomes" id="UP000515211"/>
    </source>
</evidence>
<sequence length="170" mass="19057">MAAACAIVHDERGGSSCTRPGRGSSCAVAGGCDRDGVAPKCFCGVYAILYKSRIASNPNRMFLGCPFFKVKERCCRYFVCLDEHLKKIRAMEFEALGAVDDVGGVDIEDHVVQSLGLEKKIQLLRSQELEKKMKELERKLLCMEKEKRMSMWHIALISVVFVVAVCFLKW</sequence>
<evidence type="ECO:0000256" key="2">
    <source>
        <dbReference type="SAM" id="Phobius"/>
    </source>
</evidence>
<keyword evidence="2" id="KW-0472">Membrane</keyword>
<proteinExistence type="predicted"/>
<feature type="coiled-coil region" evidence="1">
    <location>
        <begin position="119"/>
        <end position="146"/>
    </location>
</feature>
<evidence type="ECO:0000313" key="4">
    <source>
        <dbReference type="RefSeq" id="XP_015962338.1"/>
    </source>
</evidence>
<dbReference type="KEGG" id="adu:107486304"/>
<keyword evidence="1" id="KW-0175">Coiled coil</keyword>
<reference evidence="3" key="1">
    <citation type="journal article" date="2016" name="Nat. Genet.">
        <title>The genome sequences of Arachis duranensis and Arachis ipaensis, the diploid ancestors of cultivated peanut.</title>
        <authorList>
            <person name="Bertioli D.J."/>
            <person name="Cannon S.B."/>
            <person name="Froenicke L."/>
            <person name="Huang G."/>
            <person name="Farmer A.D."/>
            <person name="Cannon E.K."/>
            <person name="Liu X."/>
            <person name="Gao D."/>
            <person name="Clevenger J."/>
            <person name="Dash S."/>
            <person name="Ren L."/>
            <person name="Moretzsohn M.C."/>
            <person name="Shirasawa K."/>
            <person name="Huang W."/>
            <person name="Vidigal B."/>
            <person name="Abernathy B."/>
            <person name="Chu Y."/>
            <person name="Niederhuth C.E."/>
            <person name="Umale P."/>
            <person name="Araujo A.C."/>
            <person name="Kozik A."/>
            <person name="Kim K.D."/>
            <person name="Burow M.D."/>
            <person name="Varshney R.K."/>
            <person name="Wang X."/>
            <person name="Zhang X."/>
            <person name="Barkley N."/>
            <person name="Guimaraes P.M."/>
            <person name="Isobe S."/>
            <person name="Guo B."/>
            <person name="Liao B."/>
            <person name="Stalker H.T."/>
            <person name="Schmitz R.J."/>
            <person name="Scheffler B.E."/>
            <person name="Leal-Bertioli S.C."/>
            <person name="Xun X."/>
            <person name="Jackson S.A."/>
            <person name="Michelmore R."/>
            <person name="Ozias-Akins P."/>
        </authorList>
    </citation>
    <scope>NUCLEOTIDE SEQUENCE [LARGE SCALE GENOMIC DNA]</scope>
    <source>
        <strain evidence="3">cv. V14167</strain>
    </source>
</reference>
<evidence type="ECO:0000256" key="1">
    <source>
        <dbReference type="SAM" id="Coils"/>
    </source>
</evidence>
<dbReference type="AlphaFoldDB" id="A0A6P4D7Z6"/>
<dbReference type="OrthoDB" id="1099994at2759"/>
<reference evidence="4" key="2">
    <citation type="submission" date="2025-08" db="UniProtKB">
        <authorList>
            <consortium name="RefSeq"/>
        </authorList>
    </citation>
    <scope>IDENTIFICATION</scope>
    <source>
        <tissue evidence="4">Whole plant</tissue>
    </source>
</reference>
<name>A0A6P4D7Z6_ARADU</name>
<gene>
    <name evidence="4" type="primary">LOC107486304</name>
</gene>
<dbReference type="Proteomes" id="UP000515211">
    <property type="component" value="Chromosome 4"/>
</dbReference>
<keyword evidence="2" id="KW-1133">Transmembrane helix</keyword>
<keyword evidence="3" id="KW-1185">Reference proteome</keyword>
<dbReference type="RefSeq" id="XP_015962338.1">
    <property type="nucleotide sequence ID" value="XM_016106852.1"/>
</dbReference>